<proteinExistence type="predicted"/>
<dbReference type="InterPro" id="IPR000601">
    <property type="entry name" value="PKD_dom"/>
</dbReference>
<accession>A0A517ZGI9</accession>
<dbReference type="CDD" id="cd00146">
    <property type="entry name" value="PKD"/>
    <property type="match status" value="1"/>
</dbReference>
<dbReference type="Gene3D" id="2.60.40.1190">
    <property type="match status" value="1"/>
</dbReference>
<dbReference type="InterPro" id="IPR013783">
    <property type="entry name" value="Ig-like_fold"/>
</dbReference>
<evidence type="ECO:0000313" key="3">
    <source>
        <dbReference type="Proteomes" id="UP000319383"/>
    </source>
</evidence>
<dbReference type="Proteomes" id="UP000319383">
    <property type="component" value="Chromosome"/>
</dbReference>
<dbReference type="RefSeq" id="WP_145373617.1">
    <property type="nucleotide sequence ID" value="NZ_CP036276.1"/>
</dbReference>
<name>A0A517ZGI9_9PLAN</name>
<dbReference type="KEGG" id="sdyn:Mal52_00480"/>
<dbReference type="PROSITE" id="PS50093">
    <property type="entry name" value="PKD"/>
    <property type="match status" value="1"/>
</dbReference>
<dbReference type="InterPro" id="IPR022409">
    <property type="entry name" value="PKD/Chitinase_dom"/>
</dbReference>
<dbReference type="SMART" id="SM00089">
    <property type="entry name" value="PKD"/>
    <property type="match status" value="1"/>
</dbReference>
<dbReference type="SUPFAM" id="SSF49299">
    <property type="entry name" value="PKD domain"/>
    <property type="match status" value="1"/>
</dbReference>
<dbReference type="Pfam" id="PF18911">
    <property type="entry name" value="PKD_4"/>
    <property type="match status" value="1"/>
</dbReference>
<evidence type="ECO:0000313" key="2">
    <source>
        <dbReference type="EMBL" id="QDU41595.1"/>
    </source>
</evidence>
<organism evidence="2 3">
    <name type="scientific">Symmachiella dynata</name>
    <dbReference type="NCBI Taxonomy" id="2527995"/>
    <lineage>
        <taxon>Bacteria</taxon>
        <taxon>Pseudomonadati</taxon>
        <taxon>Planctomycetota</taxon>
        <taxon>Planctomycetia</taxon>
        <taxon>Planctomycetales</taxon>
        <taxon>Planctomycetaceae</taxon>
        <taxon>Symmachiella</taxon>
    </lineage>
</organism>
<reference evidence="2 3" key="1">
    <citation type="submission" date="2019-02" db="EMBL/GenBank/DDBJ databases">
        <title>Deep-cultivation of Planctomycetes and their phenomic and genomic characterization uncovers novel biology.</title>
        <authorList>
            <person name="Wiegand S."/>
            <person name="Jogler M."/>
            <person name="Boedeker C."/>
            <person name="Pinto D."/>
            <person name="Vollmers J."/>
            <person name="Rivas-Marin E."/>
            <person name="Kohn T."/>
            <person name="Peeters S.H."/>
            <person name="Heuer A."/>
            <person name="Rast P."/>
            <person name="Oberbeckmann S."/>
            <person name="Bunk B."/>
            <person name="Jeske O."/>
            <person name="Meyerdierks A."/>
            <person name="Storesund J.E."/>
            <person name="Kallscheuer N."/>
            <person name="Luecker S."/>
            <person name="Lage O.M."/>
            <person name="Pohl T."/>
            <person name="Merkel B.J."/>
            <person name="Hornburger P."/>
            <person name="Mueller R.-W."/>
            <person name="Bruemmer F."/>
            <person name="Labrenz M."/>
            <person name="Spormann A.M."/>
            <person name="Op den Camp H."/>
            <person name="Overmann J."/>
            <person name="Amann R."/>
            <person name="Jetten M.S.M."/>
            <person name="Mascher T."/>
            <person name="Medema M.H."/>
            <person name="Devos D.P."/>
            <person name="Kaster A.-K."/>
            <person name="Ovreas L."/>
            <person name="Rohde M."/>
            <person name="Galperin M.Y."/>
            <person name="Jogler C."/>
        </authorList>
    </citation>
    <scope>NUCLEOTIDE SEQUENCE [LARGE SCALE GENOMIC DNA]</scope>
    <source>
        <strain evidence="2 3">Mal52</strain>
    </source>
</reference>
<keyword evidence="3" id="KW-1185">Reference proteome</keyword>
<dbReference type="EMBL" id="CP036276">
    <property type="protein sequence ID" value="QDU41595.1"/>
    <property type="molecule type" value="Genomic_DNA"/>
</dbReference>
<protein>
    <submittedName>
        <fullName evidence="2">PKD domain protein</fullName>
    </submittedName>
</protein>
<dbReference type="AlphaFoldDB" id="A0A517ZGI9"/>
<dbReference type="InterPro" id="IPR035986">
    <property type="entry name" value="PKD_dom_sf"/>
</dbReference>
<dbReference type="Gene3D" id="2.60.40.10">
    <property type="entry name" value="Immunoglobulins"/>
    <property type="match status" value="1"/>
</dbReference>
<gene>
    <name evidence="2" type="ORF">Mal52_00480</name>
</gene>
<evidence type="ECO:0000259" key="1">
    <source>
        <dbReference type="PROSITE" id="PS50093"/>
    </source>
</evidence>
<feature type="domain" description="PKD" evidence="1">
    <location>
        <begin position="288"/>
        <end position="341"/>
    </location>
</feature>
<sequence>MHSVCLLIAALSIGLERPDVEYQVFQFPANQIPRIDGDADDWSIVPESYTIGTKELRETVIGLGDKHDPDNLDVQVNVGWVKGLNRLYFLYEAQDNYWDFARGDLHNDIFEIVVDGDLSGGPLIRQMHPNPKLRDKLDTHFQFHGVHAQNYHIFTPAEGKDWAMVWGAQPWIKDLPYANAACKYNFKHGESGKLVLEFFVTPFDYAPPNPARSVPSKLVEDKKIGLSWAVLDYDDEQAERYSGFWNLSHKTTMYGNASDLVAFRLMPLEKRFRKPVEADWSFQVINRVNRDVAFRDRSYGDITSWRWEFGDGTSSTERHPTHHYKKPGEFIVTLHVEGPKGKAKLAKIWDVTLP</sequence>